<dbReference type="EMBL" id="CM000782">
    <property type="protein sequence ID" value="AQK81734.1"/>
    <property type="molecule type" value="Genomic_DNA"/>
</dbReference>
<evidence type="ECO:0000313" key="1">
    <source>
        <dbReference type="EMBL" id="AQK81733.1"/>
    </source>
</evidence>
<protein>
    <submittedName>
        <fullName evidence="1">Uncharacterized protein</fullName>
    </submittedName>
</protein>
<organism evidence="1">
    <name type="scientific">Zea mays</name>
    <name type="common">Maize</name>
    <dbReference type="NCBI Taxonomy" id="4577"/>
    <lineage>
        <taxon>Eukaryota</taxon>
        <taxon>Viridiplantae</taxon>
        <taxon>Streptophyta</taxon>
        <taxon>Embryophyta</taxon>
        <taxon>Tracheophyta</taxon>
        <taxon>Spermatophyta</taxon>
        <taxon>Magnoliopsida</taxon>
        <taxon>Liliopsida</taxon>
        <taxon>Poales</taxon>
        <taxon>Poaceae</taxon>
        <taxon>PACMAD clade</taxon>
        <taxon>Panicoideae</taxon>
        <taxon>Andropogonodae</taxon>
        <taxon>Andropogoneae</taxon>
        <taxon>Tripsacinae</taxon>
        <taxon>Zea</taxon>
    </lineage>
</organism>
<gene>
    <name evidence="1" type="ORF">ZEAMMB73_Zm00001d036691</name>
</gene>
<name>A0A1D6LQH1_MAIZE</name>
<reference evidence="1" key="1">
    <citation type="submission" date="2015-12" db="EMBL/GenBank/DDBJ databases">
        <title>Update maize B73 reference genome by single molecule sequencing technologies.</title>
        <authorList>
            <consortium name="Maize Genome Sequencing Project"/>
            <person name="Ware D."/>
        </authorList>
    </citation>
    <scope>NUCLEOTIDE SEQUENCE</scope>
    <source>
        <tissue evidence="1">Seedling</tissue>
    </source>
</reference>
<dbReference type="AlphaFoldDB" id="A0A1D6LQH1"/>
<dbReference type="EMBL" id="CM000782">
    <property type="protein sequence ID" value="AQK81733.1"/>
    <property type="molecule type" value="Genomic_DNA"/>
</dbReference>
<proteinExistence type="predicted"/>
<accession>A0A1D6LQH1</accession>
<sequence length="38" mass="4093">MDVEGKGSKVNIFGSIFIVGWQETNQGEIPCNGLFSCS</sequence>
<dbReference type="InParanoid" id="A0A1D6LQH1"/>